<feature type="region of interest" description="Disordered" evidence="1">
    <location>
        <begin position="35"/>
        <end position="58"/>
    </location>
</feature>
<dbReference type="PROSITE" id="PS51318">
    <property type="entry name" value="TAT"/>
    <property type="match status" value="1"/>
</dbReference>
<protein>
    <submittedName>
        <fullName evidence="3">Class I SAM-dependent methyltransferase</fullName>
    </submittedName>
</protein>
<dbReference type="PROSITE" id="PS51257">
    <property type="entry name" value="PROKAR_LIPOPROTEIN"/>
    <property type="match status" value="1"/>
</dbReference>
<dbReference type="Gene3D" id="3.40.50.150">
    <property type="entry name" value="Vaccinia Virus protein VP39"/>
    <property type="match status" value="1"/>
</dbReference>
<dbReference type="SUPFAM" id="SSF53335">
    <property type="entry name" value="S-adenosyl-L-methionine-dependent methyltransferases"/>
    <property type="match status" value="1"/>
</dbReference>
<dbReference type="GO" id="GO:0032259">
    <property type="term" value="P:methylation"/>
    <property type="evidence" value="ECO:0007669"/>
    <property type="project" value="UniProtKB-KW"/>
</dbReference>
<dbReference type="InterPro" id="IPR029063">
    <property type="entry name" value="SAM-dependent_MTases_sf"/>
</dbReference>
<keyword evidence="3" id="KW-0489">Methyltransferase</keyword>
<dbReference type="Proteomes" id="UP001589906">
    <property type="component" value="Unassembled WGS sequence"/>
</dbReference>
<reference evidence="3 4" key="1">
    <citation type="submission" date="2024-09" db="EMBL/GenBank/DDBJ databases">
        <authorList>
            <person name="Sun Q."/>
            <person name="Mori K."/>
        </authorList>
    </citation>
    <scope>NUCLEOTIDE SEQUENCE [LARGE SCALE GENOMIC DNA]</scope>
    <source>
        <strain evidence="3 4">NCAIM B.02621</strain>
    </source>
</reference>
<evidence type="ECO:0000313" key="3">
    <source>
        <dbReference type="EMBL" id="MFC0633880.1"/>
    </source>
</evidence>
<accession>A0ABV6R2N9</accession>
<keyword evidence="4" id="KW-1185">Reference proteome</keyword>
<dbReference type="RefSeq" id="WP_376835848.1">
    <property type="nucleotide sequence ID" value="NZ_JBHLSW010000005.1"/>
</dbReference>
<dbReference type="PIRSF" id="PIRSF031679">
    <property type="entry name" value="Mtase_Alr7345_prd"/>
    <property type="match status" value="1"/>
</dbReference>
<evidence type="ECO:0000256" key="1">
    <source>
        <dbReference type="SAM" id="MobiDB-lite"/>
    </source>
</evidence>
<feature type="signal peptide" evidence="2">
    <location>
        <begin position="1"/>
        <end position="31"/>
    </location>
</feature>
<feature type="region of interest" description="Disordered" evidence="1">
    <location>
        <begin position="257"/>
        <end position="287"/>
    </location>
</feature>
<dbReference type="EMBL" id="JBHLSW010000005">
    <property type="protein sequence ID" value="MFC0633880.1"/>
    <property type="molecule type" value="Genomic_DNA"/>
</dbReference>
<dbReference type="GO" id="GO:0008168">
    <property type="term" value="F:methyltransferase activity"/>
    <property type="evidence" value="ECO:0007669"/>
    <property type="project" value="UniProtKB-KW"/>
</dbReference>
<keyword evidence="2" id="KW-0732">Signal</keyword>
<dbReference type="InterPro" id="IPR006311">
    <property type="entry name" value="TAT_signal"/>
</dbReference>
<keyword evidence="3" id="KW-0808">Transferase</keyword>
<comment type="caution">
    <text evidence="3">The sequence shown here is derived from an EMBL/GenBank/DDBJ whole genome shotgun (WGS) entry which is preliminary data.</text>
</comment>
<organism evidence="3 4">
    <name type="scientific">Brevundimonas balnearis</name>
    <dbReference type="NCBI Taxonomy" id="1572858"/>
    <lineage>
        <taxon>Bacteria</taxon>
        <taxon>Pseudomonadati</taxon>
        <taxon>Pseudomonadota</taxon>
        <taxon>Alphaproteobacteria</taxon>
        <taxon>Caulobacterales</taxon>
        <taxon>Caulobacteraceae</taxon>
        <taxon>Brevundimonas</taxon>
    </lineage>
</organism>
<evidence type="ECO:0000256" key="2">
    <source>
        <dbReference type="SAM" id="SignalP"/>
    </source>
</evidence>
<evidence type="ECO:0000313" key="4">
    <source>
        <dbReference type="Proteomes" id="UP001589906"/>
    </source>
</evidence>
<sequence>MSDRPPVSLVLTSRRRLLAAGGALASVVSLAACGRPDAAPETDAPTEDPAVGPPEGSLEWAIEGPWRAGDRARDEWRHPLETLRFFGLQPNMRVVEFWPGSGWYTEILAPYLARGGGKLYAAGFPVGPGSDPAQAALNTAYQSRFSADRRLYGEIEFTSFGPSSGPVAPAGTADLVLFMRTIHAWMAAGIVEKAFADAFAALRPGGVLGVEQHRLSPDADQDPAAANGYVQEAFVQQVAAEAGFAFVAASDVNANERDTKDHPFGVDTLPPISLTARPGEPPDPTFDRARYLAIGESDRMTLRFRKPE</sequence>
<dbReference type="InterPro" id="IPR016980">
    <property type="entry name" value="S-AdoMet-dep_MeTrfase_Alr7345"/>
</dbReference>
<gene>
    <name evidence="3" type="ORF">ACFFGE_08310</name>
</gene>
<proteinExistence type="predicted"/>
<name>A0ABV6R2N9_9CAUL</name>
<feature type="chain" id="PRO_5046358769" evidence="2">
    <location>
        <begin position="32"/>
        <end position="308"/>
    </location>
</feature>